<dbReference type="STRING" id="89065.SAMN05216605_101641"/>
<dbReference type="Gene3D" id="1.20.81.30">
    <property type="entry name" value="Type II secretion system (T2SS), domain F"/>
    <property type="match status" value="2"/>
</dbReference>
<dbReference type="Proteomes" id="UP000182894">
    <property type="component" value="Unassembled WGS sequence"/>
</dbReference>
<reference evidence="11" key="1">
    <citation type="submission" date="2016-10" db="EMBL/GenBank/DDBJ databases">
        <authorList>
            <person name="Varghese N."/>
            <person name="Submissions S."/>
        </authorList>
    </citation>
    <scope>NUCLEOTIDE SEQUENCE [LARGE SCALE GENOMIC DNA]</scope>
    <source>
        <strain evidence="11">ATCC 700689</strain>
    </source>
</reference>
<feature type="transmembrane region" description="Helical" evidence="8">
    <location>
        <begin position="266"/>
        <end position="287"/>
    </location>
</feature>
<feature type="transmembrane region" description="Helical" evidence="8">
    <location>
        <begin position="368"/>
        <end position="388"/>
    </location>
</feature>
<keyword evidence="5 8" id="KW-0812">Transmembrane</keyword>
<keyword evidence="7 8" id="KW-0472">Membrane</keyword>
<keyword evidence="4" id="KW-0997">Cell inner membrane</keyword>
<dbReference type="RefSeq" id="WP_074750105.1">
    <property type="nucleotide sequence ID" value="NZ_FNCO01000001.1"/>
</dbReference>
<evidence type="ECO:0000256" key="3">
    <source>
        <dbReference type="ARBA" id="ARBA00022475"/>
    </source>
</evidence>
<evidence type="ECO:0000259" key="9">
    <source>
        <dbReference type="Pfam" id="PF00482"/>
    </source>
</evidence>
<feature type="domain" description="Type II secretion system protein GspF" evidence="9">
    <location>
        <begin position="266"/>
        <end position="387"/>
    </location>
</feature>
<protein>
    <submittedName>
        <fullName evidence="10">General secretion pathway protein F</fullName>
    </submittedName>
</protein>
<keyword evidence="11" id="KW-1185">Reference proteome</keyword>
<dbReference type="EMBL" id="FNCO01000001">
    <property type="protein sequence ID" value="SDG29374.1"/>
    <property type="molecule type" value="Genomic_DNA"/>
</dbReference>
<keyword evidence="6 8" id="KW-1133">Transmembrane helix</keyword>
<dbReference type="PRINTS" id="PR00812">
    <property type="entry name" value="BCTERIALGSPF"/>
</dbReference>
<feature type="transmembrane region" description="Helical" evidence="8">
    <location>
        <begin position="211"/>
        <end position="235"/>
    </location>
</feature>
<dbReference type="PANTHER" id="PTHR30012:SF7">
    <property type="entry name" value="PROTEIN TRANSPORT PROTEIN HOFC HOMOLOG"/>
    <property type="match status" value="1"/>
</dbReference>
<dbReference type="InterPro" id="IPR042094">
    <property type="entry name" value="T2SS_GspF_sf"/>
</dbReference>
<evidence type="ECO:0000256" key="5">
    <source>
        <dbReference type="ARBA" id="ARBA00022692"/>
    </source>
</evidence>
<evidence type="ECO:0000313" key="11">
    <source>
        <dbReference type="Proteomes" id="UP000182894"/>
    </source>
</evidence>
<dbReference type="Pfam" id="PF00482">
    <property type="entry name" value="T2SSF"/>
    <property type="match status" value="2"/>
</dbReference>
<dbReference type="GO" id="GO:0005886">
    <property type="term" value="C:plasma membrane"/>
    <property type="evidence" value="ECO:0007669"/>
    <property type="project" value="UniProtKB-SubCell"/>
</dbReference>
<evidence type="ECO:0000313" key="10">
    <source>
        <dbReference type="EMBL" id="SDG29374.1"/>
    </source>
</evidence>
<dbReference type="InterPro" id="IPR018076">
    <property type="entry name" value="T2SS_GspF_dom"/>
</dbReference>
<feature type="domain" description="Type II secretion system protein GspF" evidence="9">
    <location>
        <begin position="63"/>
        <end position="186"/>
    </location>
</feature>
<feature type="transmembrane region" description="Helical" evidence="8">
    <location>
        <begin position="159"/>
        <end position="185"/>
    </location>
</feature>
<evidence type="ECO:0000256" key="1">
    <source>
        <dbReference type="ARBA" id="ARBA00004429"/>
    </source>
</evidence>
<evidence type="ECO:0000256" key="7">
    <source>
        <dbReference type="ARBA" id="ARBA00023136"/>
    </source>
</evidence>
<comment type="similarity">
    <text evidence="2">Belongs to the GSP F family.</text>
</comment>
<dbReference type="AlphaFoldDB" id="A0A1G7T2V5"/>
<accession>A0A1G7T2V5</accession>
<dbReference type="InterPro" id="IPR003004">
    <property type="entry name" value="GspF/PilC"/>
</dbReference>
<evidence type="ECO:0000256" key="4">
    <source>
        <dbReference type="ARBA" id="ARBA00022519"/>
    </source>
</evidence>
<evidence type="ECO:0000256" key="6">
    <source>
        <dbReference type="ARBA" id="ARBA00022989"/>
    </source>
</evidence>
<name>A0A1G7T2V5_9PSED</name>
<sequence>MKFLIKAVGKRGEVLSLAMDADNSIDAQSLAEAQGMRVLNVRAQSRWVIRGFRKPEHFNLVLFSQELTTLLNAGLPLIDALESLAEKETAPQARKTLCGLVRLLYEGKSFSQALTQFPAVFPTLYVALVQSSEKTGAVGEALGRYVSYRKRMDEVRQRIVSASVYPMLLLIVGGAVVLFLMGYVVPRFSLVFEGLGSNLPWLSRVLMETGMFLHAHQMDFAIGFVAFVLGSVVLVRQRRFRLGFNRAIERIPTVYQRVFMYELARFYRSLGILLQGGIPILTAMGMVRNLLGSASQLRLDAASERIREGQALSVALEQNSLSTPVSLRMLRAGEQSGNLEQMMERTADFYDEEISRWIEWFVRLFEPLLMTFIGLLIGLIVILMYIPIFELASSIH</sequence>
<dbReference type="PANTHER" id="PTHR30012">
    <property type="entry name" value="GENERAL SECRETION PATHWAY PROTEIN"/>
    <property type="match status" value="1"/>
</dbReference>
<comment type="subcellular location">
    <subcellularLocation>
        <location evidence="1">Cell inner membrane</location>
        <topology evidence="1">Multi-pass membrane protein</topology>
    </subcellularLocation>
</comment>
<keyword evidence="3" id="KW-1003">Cell membrane</keyword>
<evidence type="ECO:0000256" key="2">
    <source>
        <dbReference type="ARBA" id="ARBA00005745"/>
    </source>
</evidence>
<evidence type="ECO:0000256" key="8">
    <source>
        <dbReference type="SAM" id="Phobius"/>
    </source>
</evidence>
<dbReference type="OrthoDB" id="9805682at2"/>
<proteinExistence type="inferred from homology"/>
<organism evidence="10 11">
    <name type="scientific">Pseudomonas abietaniphila</name>
    <dbReference type="NCBI Taxonomy" id="89065"/>
    <lineage>
        <taxon>Bacteria</taxon>
        <taxon>Pseudomonadati</taxon>
        <taxon>Pseudomonadota</taxon>
        <taxon>Gammaproteobacteria</taxon>
        <taxon>Pseudomonadales</taxon>
        <taxon>Pseudomonadaceae</taxon>
        <taxon>Pseudomonas</taxon>
    </lineage>
</organism>
<dbReference type="GO" id="GO:0015628">
    <property type="term" value="P:protein secretion by the type II secretion system"/>
    <property type="evidence" value="ECO:0007669"/>
    <property type="project" value="TreeGrafter"/>
</dbReference>
<gene>
    <name evidence="10" type="ORF">SAMN05216605_101641</name>
</gene>